<dbReference type="GO" id="GO:0030638">
    <property type="term" value="P:polyketide metabolic process"/>
    <property type="evidence" value="ECO:0007669"/>
    <property type="project" value="InterPro"/>
</dbReference>
<name>A0A3L7A8R6_9MICO</name>
<evidence type="ECO:0000256" key="4">
    <source>
        <dbReference type="SAM" id="MobiDB-lite"/>
    </source>
</evidence>
<dbReference type="Pfam" id="PF07366">
    <property type="entry name" value="SnoaL"/>
    <property type="match status" value="1"/>
</dbReference>
<keyword evidence="7" id="KW-1185">Reference proteome</keyword>
<comment type="caution">
    <text evidence="6">The sequence shown here is derived from an EMBL/GenBank/DDBJ whole genome shotgun (WGS) entry which is preliminary data.</text>
</comment>
<dbReference type="Proteomes" id="UP000272503">
    <property type="component" value="Unassembled WGS sequence"/>
</dbReference>
<dbReference type="InterPro" id="IPR057326">
    <property type="entry name" value="KR_dom"/>
</dbReference>
<proteinExistence type="inferred from homology"/>
<dbReference type="InterPro" id="IPR009959">
    <property type="entry name" value="Cyclase_SnoaL-like"/>
</dbReference>
<dbReference type="SMART" id="SM00822">
    <property type="entry name" value="PKS_KR"/>
    <property type="match status" value="1"/>
</dbReference>
<dbReference type="EMBL" id="RCUX01000004">
    <property type="protein sequence ID" value="RLP76454.1"/>
    <property type="molecule type" value="Genomic_DNA"/>
</dbReference>
<dbReference type="CDD" id="cd05374">
    <property type="entry name" value="17beta-HSD-like_SDR_c"/>
    <property type="match status" value="1"/>
</dbReference>
<evidence type="ECO:0000313" key="6">
    <source>
        <dbReference type="EMBL" id="RLP76454.1"/>
    </source>
</evidence>
<sequence length="426" mass="44162">MTEKVWFITGTSRGLGRRIAEAALSRGDSVAATARNTDTLADLIAAYPERALALTLDVTNDSQVADAVAGALARFGHLDVVVNNAGYADLAAIEDTTPSAFRAQIDTNLMGTVSVSQAVLPAMRAQGTGRIINVSSVGSRIATPGLGAYQTAKWAVSGFTEVLASEVAPLGISVTALEPGGMPTDWAGSSMSVPSVSAPYTGTVGIIRDVLASGALTPLADLGKVADAVLSVADLENPPTRLLLGSDALANARGYAEQLAAGDESWRELSRSTDREDATDADRDPLGSLSTSPESVVRRFITEVINGGNSAAIAEIWAEDLKWHGGSLGDIQGLPAYQEFAAANASDAFTGMHLEIGELLTVGNRVVVRFTNSGTQTGTFMGAAPSGVHAEWLGIAIYTVKDGKISEGWFGEDILGMLLQIGAVKL</sequence>
<dbReference type="InterPro" id="IPR051911">
    <property type="entry name" value="SDR_oxidoreductase"/>
</dbReference>
<dbReference type="OrthoDB" id="9792003at2"/>
<dbReference type="PANTHER" id="PTHR43976">
    <property type="entry name" value="SHORT CHAIN DEHYDROGENASE"/>
    <property type="match status" value="1"/>
</dbReference>
<reference evidence="6 7" key="1">
    <citation type="submission" date="2018-10" db="EMBL/GenBank/DDBJ databases">
        <authorList>
            <person name="Li J."/>
        </authorList>
    </citation>
    <scope>NUCLEOTIDE SEQUENCE [LARGE SCALE GENOMIC DNA]</scope>
    <source>
        <strain evidence="6 7">IF 016277</strain>
    </source>
</reference>
<dbReference type="RefSeq" id="WP_121648034.1">
    <property type="nucleotide sequence ID" value="NZ_RCUX01000004.1"/>
</dbReference>
<evidence type="ECO:0000313" key="7">
    <source>
        <dbReference type="Proteomes" id="UP000272503"/>
    </source>
</evidence>
<dbReference type="InterPro" id="IPR002347">
    <property type="entry name" value="SDR_fam"/>
</dbReference>
<keyword evidence="2" id="KW-0560">Oxidoreductase</keyword>
<dbReference type="AlphaFoldDB" id="A0A3L7A8R6"/>
<gene>
    <name evidence="6" type="ORF">D9V32_06230</name>
</gene>
<organism evidence="6 7">
    <name type="scientific">Mycetocola tolaasinivorans</name>
    <dbReference type="NCBI Taxonomy" id="76635"/>
    <lineage>
        <taxon>Bacteria</taxon>
        <taxon>Bacillati</taxon>
        <taxon>Actinomycetota</taxon>
        <taxon>Actinomycetes</taxon>
        <taxon>Micrococcales</taxon>
        <taxon>Microbacteriaceae</taxon>
        <taxon>Mycetocola</taxon>
    </lineage>
</organism>
<dbReference type="Pfam" id="PF00106">
    <property type="entry name" value="adh_short"/>
    <property type="match status" value="1"/>
</dbReference>
<dbReference type="SUPFAM" id="SSF54427">
    <property type="entry name" value="NTF2-like"/>
    <property type="match status" value="1"/>
</dbReference>
<evidence type="ECO:0000256" key="3">
    <source>
        <dbReference type="RuleBase" id="RU000363"/>
    </source>
</evidence>
<comment type="similarity">
    <text evidence="1 3">Belongs to the short-chain dehydrogenases/reductases (SDR) family.</text>
</comment>
<dbReference type="GO" id="GO:0016491">
    <property type="term" value="F:oxidoreductase activity"/>
    <property type="evidence" value="ECO:0007669"/>
    <property type="project" value="UniProtKB-KW"/>
</dbReference>
<protein>
    <submittedName>
        <fullName evidence="6">SDR family NAD(P)-dependent oxidoreductase</fullName>
    </submittedName>
</protein>
<feature type="region of interest" description="Disordered" evidence="4">
    <location>
        <begin position="265"/>
        <end position="291"/>
    </location>
</feature>
<dbReference type="PANTHER" id="PTHR43976:SF16">
    <property type="entry name" value="SHORT-CHAIN DEHYDROGENASE_REDUCTASE FAMILY PROTEIN"/>
    <property type="match status" value="1"/>
</dbReference>
<feature type="compositionally biased region" description="Basic and acidic residues" evidence="4">
    <location>
        <begin position="265"/>
        <end position="285"/>
    </location>
</feature>
<feature type="domain" description="Ketoreductase" evidence="5">
    <location>
        <begin position="4"/>
        <end position="186"/>
    </location>
</feature>
<dbReference type="InterPro" id="IPR036291">
    <property type="entry name" value="NAD(P)-bd_dom_sf"/>
</dbReference>
<evidence type="ECO:0000256" key="2">
    <source>
        <dbReference type="ARBA" id="ARBA00023002"/>
    </source>
</evidence>
<dbReference type="PRINTS" id="PR00081">
    <property type="entry name" value="GDHRDH"/>
</dbReference>
<evidence type="ECO:0000256" key="1">
    <source>
        <dbReference type="ARBA" id="ARBA00006484"/>
    </source>
</evidence>
<accession>A0A3L7A8R6</accession>
<dbReference type="Gene3D" id="3.40.50.720">
    <property type="entry name" value="NAD(P)-binding Rossmann-like Domain"/>
    <property type="match status" value="1"/>
</dbReference>
<dbReference type="PRINTS" id="PR00080">
    <property type="entry name" value="SDRFAMILY"/>
</dbReference>
<evidence type="ECO:0000259" key="5">
    <source>
        <dbReference type="SMART" id="SM00822"/>
    </source>
</evidence>
<dbReference type="NCBIfam" id="NF006114">
    <property type="entry name" value="PRK08263.1"/>
    <property type="match status" value="1"/>
</dbReference>
<dbReference type="InterPro" id="IPR032710">
    <property type="entry name" value="NTF2-like_dom_sf"/>
</dbReference>
<dbReference type="SUPFAM" id="SSF51735">
    <property type="entry name" value="NAD(P)-binding Rossmann-fold domains"/>
    <property type="match status" value="1"/>
</dbReference>
<dbReference type="Gene3D" id="3.10.450.50">
    <property type="match status" value="1"/>
</dbReference>